<dbReference type="Proteomes" id="UP000789759">
    <property type="component" value="Unassembled WGS sequence"/>
</dbReference>
<dbReference type="EMBL" id="CAJVQA010015047">
    <property type="protein sequence ID" value="CAG8734816.1"/>
    <property type="molecule type" value="Genomic_DNA"/>
</dbReference>
<name>A0A9N9IGN6_9GLOM</name>
<proteinExistence type="predicted"/>
<comment type="caution">
    <text evidence="1">The sequence shown here is derived from an EMBL/GenBank/DDBJ whole genome shotgun (WGS) entry which is preliminary data.</text>
</comment>
<protein>
    <submittedName>
        <fullName evidence="1">5946_t:CDS:1</fullName>
    </submittedName>
</protein>
<evidence type="ECO:0000313" key="2">
    <source>
        <dbReference type="Proteomes" id="UP000789759"/>
    </source>
</evidence>
<keyword evidence="2" id="KW-1185">Reference proteome</keyword>
<sequence>MLYNINPYSSMFRQVSNIHRLDSSLDLKMIITNNRREDPRHYNIPTISEIAVIMISDKQTNKLFNYDSVYTYVKKDYKEYQSYILVSFSSSSLQSSINNRDHLNINKDKLNILRKHINVMNYVTYRLHLDCLSEAVVLYQFR</sequence>
<dbReference type="OrthoDB" id="1748060at2759"/>
<accession>A0A9N9IGN6</accession>
<gene>
    <name evidence="1" type="ORF">CPELLU_LOCUS13729</name>
</gene>
<reference evidence="1" key="1">
    <citation type="submission" date="2021-06" db="EMBL/GenBank/DDBJ databases">
        <authorList>
            <person name="Kallberg Y."/>
            <person name="Tangrot J."/>
            <person name="Rosling A."/>
        </authorList>
    </citation>
    <scope>NUCLEOTIDE SEQUENCE</scope>
    <source>
        <strain evidence="1">FL966</strain>
    </source>
</reference>
<evidence type="ECO:0000313" key="1">
    <source>
        <dbReference type="EMBL" id="CAG8734816.1"/>
    </source>
</evidence>
<dbReference type="AlphaFoldDB" id="A0A9N9IGN6"/>
<organism evidence="1 2">
    <name type="scientific">Cetraspora pellucida</name>
    <dbReference type="NCBI Taxonomy" id="1433469"/>
    <lineage>
        <taxon>Eukaryota</taxon>
        <taxon>Fungi</taxon>
        <taxon>Fungi incertae sedis</taxon>
        <taxon>Mucoromycota</taxon>
        <taxon>Glomeromycotina</taxon>
        <taxon>Glomeromycetes</taxon>
        <taxon>Diversisporales</taxon>
        <taxon>Gigasporaceae</taxon>
        <taxon>Cetraspora</taxon>
    </lineage>
</organism>